<reference evidence="1 2" key="1">
    <citation type="submission" date="2021-06" db="EMBL/GenBank/DDBJ databases">
        <title>Caerostris extrusa draft genome.</title>
        <authorList>
            <person name="Kono N."/>
            <person name="Arakawa K."/>
        </authorList>
    </citation>
    <scope>NUCLEOTIDE SEQUENCE [LARGE SCALE GENOMIC DNA]</scope>
</reference>
<dbReference type="AlphaFoldDB" id="A0AAV4XN52"/>
<proteinExistence type="predicted"/>
<gene>
    <name evidence="1" type="ORF">CEXT_747251</name>
</gene>
<organism evidence="1 2">
    <name type="scientific">Caerostris extrusa</name>
    <name type="common">Bark spider</name>
    <name type="synonym">Caerostris bankana</name>
    <dbReference type="NCBI Taxonomy" id="172846"/>
    <lineage>
        <taxon>Eukaryota</taxon>
        <taxon>Metazoa</taxon>
        <taxon>Ecdysozoa</taxon>
        <taxon>Arthropoda</taxon>
        <taxon>Chelicerata</taxon>
        <taxon>Arachnida</taxon>
        <taxon>Araneae</taxon>
        <taxon>Araneomorphae</taxon>
        <taxon>Entelegynae</taxon>
        <taxon>Araneoidea</taxon>
        <taxon>Araneidae</taxon>
        <taxon>Caerostris</taxon>
    </lineage>
</organism>
<name>A0AAV4XN52_CAEEX</name>
<sequence>MDRKVPVLFQWIKIINMYPECPSIEENRALKPRIATAQSRWGVVCTPWVSYIIMSLLHRTIKGKNKNIVILKSGHSKLRIYVEVQALAPSGT</sequence>
<evidence type="ECO:0000313" key="1">
    <source>
        <dbReference type="EMBL" id="GIY95193.1"/>
    </source>
</evidence>
<accession>A0AAV4XN52</accession>
<comment type="caution">
    <text evidence="1">The sequence shown here is derived from an EMBL/GenBank/DDBJ whole genome shotgun (WGS) entry which is preliminary data.</text>
</comment>
<dbReference type="Proteomes" id="UP001054945">
    <property type="component" value="Unassembled WGS sequence"/>
</dbReference>
<protein>
    <submittedName>
        <fullName evidence="1">Uncharacterized protein</fullName>
    </submittedName>
</protein>
<keyword evidence="2" id="KW-1185">Reference proteome</keyword>
<evidence type="ECO:0000313" key="2">
    <source>
        <dbReference type="Proteomes" id="UP001054945"/>
    </source>
</evidence>
<dbReference type="EMBL" id="BPLR01000487">
    <property type="protein sequence ID" value="GIY95193.1"/>
    <property type="molecule type" value="Genomic_DNA"/>
</dbReference>